<evidence type="ECO:0000256" key="10">
    <source>
        <dbReference type="ARBA" id="ARBA00023268"/>
    </source>
</evidence>
<evidence type="ECO:0000259" key="16">
    <source>
        <dbReference type="Pfam" id="PF00912"/>
    </source>
</evidence>
<dbReference type="GO" id="GO:0030288">
    <property type="term" value="C:outer membrane-bounded periplasmic space"/>
    <property type="evidence" value="ECO:0007669"/>
    <property type="project" value="TreeGrafter"/>
</dbReference>
<dbReference type="RefSeq" id="WP_145805504.1">
    <property type="nucleotide sequence ID" value="NZ_VIVK01000001.1"/>
</dbReference>
<sequence length="790" mass="84130">MRVRDRDDRGVVQSVVLFLGVSVLSGALAAGLAIPFAGLAGYTTEKTSETLEDLPQELKTDPLAVKSRILAADGSLIANLYEQNRVPVKLAQINPIMRRAIVAIEDDRFYEHGALDAKGTLRALVRNQSEGSVQQGGSSITQQYVKLSLIEKARTEEEVKAATAETYQRKIAELRYAVAVEKEFSKDEILEKYLNLANFGDGAYGVEAAARHYFSTTAAKLTLAQAATLAGLVKNPSGYDPTNSAKRAKDRRDVVLRRMQQLNIITAKQANDAIRTPVIDKNKIQKVPNGCANSRYPFYCEYVVSKLLENPAFGKDKKDAEHYIKTAGITVKTSLDPKVQAAAQASINAHTKPTDSAIGAITIVEPGTGLIKAMVQSKPYGKTAYNYNVEKSYPGGYGGFQNGSTMKAFTIAAAIQKGFPLNHRINSPKSIDLSNQKWPTCSGFTQAGKYTPSNSTAANGDLTMIDAARASTNTYFLQLSKQVGLCSVANVAASLGMYDAQTQQPLEQVISMTLGVGLVTPLMLSNAYAAFAARGKYCTPLAVTTVSSLAGKAIKTPGISCKQALSPQVADGVNRVLHDVMEPGGTGAKLKFGSSDLAGKTGTIQANKAVWFAGYSNRLASAAVVADASPPYENLIGQRLNGKRISDASGSGTAGPLWETAMRNALKGMPETHFVAPSDKTVRGDVKDIPFVTGMAPGDAINKIQQAGFTAQIAPGMVDSEEAVGTVAWTGPRRKDGAPEGSMITLFISNGSKGKPATPPPPPTTVQPPKPPQIPQCPPWHPKYPKCGGR</sequence>
<evidence type="ECO:0000256" key="2">
    <source>
        <dbReference type="ARBA" id="ARBA00007739"/>
    </source>
</evidence>
<dbReference type="Gene3D" id="1.10.3810.10">
    <property type="entry name" value="Biosynthetic peptidoglycan transglycosylase-like"/>
    <property type="match status" value="1"/>
</dbReference>
<dbReference type="SUPFAM" id="SSF53955">
    <property type="entry name" value="Lysozyme-like"/>
    <property type="match status" value="1"/>
</dbReference>
<dbReference type="InterPro" id="IPR001460">
    <property type="entry name" value="PCN-bd_Tpept"/>
</dbReference>
<dbReference type="GO" id="GO:0008360">
    <property type="term" value="P:regulation of cell shape"/>
    <property type="evidence" value="ECO:0007669"/>
    <property type="project" value="UniProtKB-KW"/>
</dbReference>
<evidence type="ECO:0000256" key="4">
    <source>
        <dbReference type="ARBA" id="ARBA00022670"/>
    </source>
</evidence>
<evidence type="ECO:0000256" key="5">
    <source>
        <dbReference type="ARBA" id="ARBA00022676"/>
    </source>
</evidence>
<dbReference type="InterPro" id="IPR036950">
    <property type="entry name" value="PBP_transglycosylase"/>
</dbReference>
<reference evidence="17 18" key="1">
    <citation type="submission" date="2019-06" db="EMBL/GenBank/DDBJ databases">
        <title>Sequencing the genomes of 1000 actinobacteria strains.</title>
        <authorList>
            <person name="Klenk H.-P."/>
        </authorList>
    </citation>
    <scope>NUCLEOTIDE SEQUENCE [LARGE SCALE GENOMIC DNA]</scope>
    <source>
        <strain evidence="17 18">DSM 24683</strain>
    </source>
</reference>
<evidence type="ECO:0000313" key="18">
    <source>
        <dbReference type="Proteomes" id="UP000318380"/>
    </source>
</evidence>
<keyword evidence="8" id="KW-0133">Cell shape</keyword>
<accession>A0A561BQ97</accession>
<feature type="domain" description="Glycosyl transferase family 51" evidence="16">
    <location>
        <begin position="74"/>
        <end position="260"/>
    </location>
</feature>
<dbReference type="GO" id="GO:0008955">
    <property type="term" value="F:peptidoglycan glycosyltransferase activity"/>
    <property type="evidence" value="ECO:0007669"/>
    <property type="project" value="UniProtKB-EC"/>
</dbReference>
<keyword evidence="9" id="KW-0573">Peptidoglycan synthesis</keyword>
<dbReference type="Proteomes" id="UP000318380">
    <property type="component" value="Unassembled WGS sequence"/>
</dbReference>
<comment type="catalytic activity">
    <reaction evidence="13">
        <text>[GlcNAc-(1-&gt;4)-Mur2Ac(oyl-L-Ala-gamma-D-Glu-L-Lys-D-Ala-D-Ala)](n)-di-trans,octa-cis-undecaprenyl diphosphate + beta-D-GlcNAc-(1-&gt;4)-Mur2Ac(oyl-L-Ala-gamma-D-Glu-L-Lys-D-Ala-D-Ala)-di-trans,octa-cis-undecaprenyl diphosphate = [GlcNAc-(1-&gt;4)-Mur2Ac(oyl-L-Ala-gamma-D-Glu-L-Lys-D-Ala-D-Ala)](n+1)-di-trans,octa-cis-undecaprenyl diphosphate + di-trans,octa-cis-undecaprenyl diphosphate + H(+)</text>
        <dbReference type="Rhea" id="RHEA:23708"/>
        <dbReference type="Rhea" id="RHEA-COMP:9602"/>
        <dbReference type="Rhea" id="RHEA-COMP:9603"/>
        <dbReference type="ChEBI" id="CHEBI:15378"/>
        <dbReference type="ChEBI" id="CHEBI:58405"/>
        <dbReference type="ChEBI" id="CHEBI:60033"/>
        <dbReference type="ChEBI" id="CHEBI:78435"/>
        <dbReference type="EC" id="2.4.99.28"/>
    </reaction>
</comment>
<evidence type="ECO:0000313" key="17">
    <source>
        <dbReference type="EMBL" id="TWD81017.1"/>
    </source>
</evidence>
<keyword evidence="10" id="KW-0511">Multifunctional enzyme</keyword>
<dbReference type="InterPro" id="IPR050396">
    <property type="entry name" value="Glycosyltr_51/Transpeptidase"/>
</dbReference>
<dbReference type="Gene3D" id="3.30.10.20">
    <property type="match status" value="1"/>
</dbReference>
<comment type="catalytic activity">
    <reaction evidence="12">
        <text>Preferential cleavage: (Ac)2-L-Lys-D-Ala-|-D-Ala. Also transpeptidation of peptidyl-alanyl moieties that are N-acyl substituents of D-alanine.</text>
        <dbReference type="EC" id="3.4.16.4"/>
    </reaction>
</comment>
<dbReference type="GO" id="GO:0009252">
    <property type="term" value="P:peptidoglycan biosynthetic process"/>
    <property type="evidence" value="ECO:0007669"/>
    <property type="project" value="UniProtKB-KW"/>
</dbReference>
<dbReference type="FunFam" id="1.10.3810.10:FF:000001">
    <property type="entry name" value="Penicillin-binding protein 1A"/>
    <property type="match status" value="1"/>
</dbReference>
<evidence type="ECO:0000256" key="13">
    <source>
        <dbReference type="ARBA" id="ARBA00049902"/>
    </source>
</evidence>
<dbReference type="PANTHER" id="PTHR32282:SF33">
    <property type="entry name" value="PEPTIDOGLYCAN GLYCOSYLTRANSFERASE"/>
    <property type="match status" value="1"/>
</dbReference>
<dbReference type="OrthoDB" id="9766909at2"/>
<comment type="caution">
    <text evidence="17">The sequence shown here is derived from an EMBL/GenBank/DDBJ whole genome shotgun (WGS) entry which is preliminary data.</text>
</comment>
<evidence type="ECO:0000256" key="6">
    <source>
        <dbReference type="ARBA" id="ARBA00022679"/>
    </source>
</evidence>
<evidence type="ECO:0000256" key="1">
    <source>
        <dbReference type="ARBA" id="ARBA00007090"/>
    </source>
</evidence>
<keyword evidence="18" id="KW-1185">Reference proteome</keyword>
<dbReference type="Gene3D" id="3.40.710.10">
    <property type="entry name" value="DD-peptidase/beta-lactamase superfamily"/>
    <property type="match status" value="1"/>
</dbReference>
<name>A0A561BQ97_9ACTN</name>
<dbReference type="Pfam" id="PF00912">
    <property type="entry name" value="Transgly"/>
    <property type="match status" value="1"/>
</dbReference>
<evidence type="ECO:0000259" key="15">
    <source>
        <dbReference type="Pfam" id="PF00905"/>
    </source>
</evidence>
<keyword evidence="11" id="KW-0961">Cell wall biogenesis/degradation</keyword>
<dbReference type="InterPro" id="IPR023346">
    <property type="entry name" value="Lysozyme-like_dom_sf"/>
</dbReference>
<evidence type="ECO:0000256" key="7">
    <source>
        <dbReference type="ARBA" id="ARBA00022801"/>
    </source>
</evidence>
<proteinExistence type="inferred from homology"/>
<organism evidence="17 18">
    <name type="scientific">Kribbella amoyensis</name>
    <dbReference type="NCBI Taxonomy" id="996641"/>
    <lineage>
        <taxon>Bacteria</taxon>
        <taxon>Bacillati</taxon>
        <taxon>Actinomycetota</taxon>
        <taxon>Actinomycetes</taxon>
        <taxon>Propionibacteriales</taxon>
        <taxon>Kribbellaceae</taxon>
        <taxon>Kribbella</taxon>
    </lineage>
</organism>
<dbReference type="GO" id="GO:0009002">
    <property type="term" value="F:serine-type D-Ala-D-Ala carboxypeptidase activity"/>
    <property type="evidence" value="ECO:0007669"/>
    <property type="project" value="UniProtKB-EC"/>
</dbReference>
<evidence type="ECO:0000256" key="3">
    <source>
        <dbReference type="ARBA" id="ARBA00022645"/>
    </source>
</evidence>
<keyword evidence="4" id="KW-0645">Protease</keyword>
<comment type="similarity">
    <text evidence="1">In the C-terminal section; belongs to the transpeptidase family.</text>
</comment>
<comment type="similarity">
    <text evidence="2">In the N-terminal section; belongs to the glycosyltransferase 51 family.</text>
</comment>
<keyword evidence="7" id="KW-0378">Hydrolase</keyword>
<gene>
    <name evidence="17" type="ORF">FB561_2120</name>
</gene>
<evidence type="ECO:0000256" key="9">
    <source>
        <dbReference type="ARBA" id="ARBA00022984"/>
    </source>
</evidence>
<evidence type="ECO:0000256" key="8">
    <source>
        <dbReference type="ARBA" id="ARBA00022960"/>
    </source>
</evidence>
<dbReference type="InterPro" id="IPR012338">
    <property type="entry name" value="Beta-lactam/transpept-like"/>
</dbReference>
<dbReference type="GO" id="GO:0071555">
    <property type="term" value="P:cell wall organization"/>
    <property type="evidence" value="ECO:0007669"/>
    <property type="project" value="UniProtKB-KW"/>
</dbReference>
<dbReference type="EMBL" id="VIVK01000001">
    <property type="protein sequence ID" value="TWD81017.1"/>
    <property type="molecule type" value="Genomic_DNA"/>
</dbReference>
<evidence type="ECO:0000256" key="12">
    <source>
        <dbReference type="ARBA" id="ARBA00034000"/>
    </source>
</evidence>
<feature type="domain" description="Penicillin-binding protein transpeptidase" evidence="15">
    <location>
        <begin position="359"/>
        <end position="617"/>
    </location>
</feature>
<dbReference type="InterPro" id="IPR001264">
    <property type="entry name" value="Glyco_trans_51"/>
</dbReference>
<dbReference type="AlphaFoldDB" id="A0A561BQ97"/>
<protein>
    <submittedName>
        <fullName evidence="17">Membrane peptidoglycan carboxypeptidase</fullName>
    </submittedName>
</protein>
<feature type="region of interest" description="Disordered" evidence="14">
    <location>
        <begin position="748"/>
        <end position="790"/>
    </location>
</feature>
<dbReference type="InterPro" id="IPR005543">
    <property type="entry name" value="PASTA_dom"/>
</dbReference>
<feature type="compositionally biased region" description="Pro residues" evidence="14">
    <location>
        <begin position="757"/>
        <end position="782"/>
    </location>
</feature>
<keyword evidence="6" id="KW-0808">Transferase</keyword>
<keyword evidence="5" id="KW-0328">Glycosyltransferase</keyword>
<dbReference type="GO" id="GO:0006508">
    <property type="term" value="P:proteolysis"/>
    <property type="evidence" value="ECO:0007669"/>
    <property type="project" value="UniProtKB-KW"/>
</dbReference>
<dbReference type="SUPFAM" id="SSF56601">
    <property type="entry name" value="beta-lactamase/transpeptidase-like"/>
    <property type="match status" value="1"/>
</dbReference>
<keyword evidence="3 17" id="KW-0121">Carboxypeptidase</keyword>
<dbReference type="CDD" id="cd06577">
    <property type="entry name" value="PASTA_pknB"/>
    <property type="match status" value="1"/>
</dbReference>
<evidence type="ECO:0000256" key="11">
    <source>
        <dbReference type="ARBA" id="ARBA00023316"/>
    </source>
</evidence>
<evidence type="ECO:0000256" key="14">
    <source>
        <dbReference type="SAM" id="MobiDB-lite"/>
    </source>
</evidence>
<dbReference type="GO" id="GO:0008658">
    <property type="term" value="F:penicillin binding"/>
    <property type="evidence" value="ECO:0007669"/>
    <property type="project" value="InterPro"/>
</dbReference>
<dbReference type="PANTHER" id="PTHR32282">
    <property type="entry name" value="BINDING PROTEIN TRANSPEPTIDASE, PUTATIVE-RELATED"/>
    <property type="match status" value="1"/>
</dbReference>
<dbReference type="Pfam" id="PF00905">
    <property type="entry name" value="Transpeptidase"/>
    <property type="match status" value="1"/>
</dbReference>